<keyword evidence="9" id="KW-1185">Reference proteome</keyword>
<evidence type="ECO:0000256" key="4">
    <source>
        <dbReference type="ARBA" id="ARBA00035259"/>
    </source>
</evidence>
<evidence type="ECO:0000313" key="9">
    <source>
        <dbReference type="Proteomes" id="UP000427769"/>
    </source>
</evidence>
<protein>
    <recommendedName>
        <fullName evidence="4 5">Small ribosomal subunit protein uS9</fullName>
    </recommendedName>
</protein>
<evidence type="ECO:0000256" key="1">
    <source>
        <dbReference type="ARBA" id="ARBA00005251"/>
    </source>
</evidence>
<dbReference type="OrthoDB" id="9803965at2"/>
<dbReference type="Pfam" id="PF00380">
    <property type="entry name" value="Ribosomal_S9"/>
    <property type="match status" value="1"/>
</dbReference>
<dbReference type="EMBL" id="AP021875">
    <property type="protein sequence ID" value="BBO79194.1"/>
    <property type="molecule type" value="Genomic_DNA"/>
</dbReference>
<keyword evidence="3 5" id="KW-0687">Ribonucleoprotein</keyword>
<feature type="compositionally biased region" description="Basic and acidic residues" evidence="7">
    <location>
        <begin position="105"/>
        <end position="116"/>
    </location>
</feature>
<name>A0A5K7ZLM0_9BACT</name>
<dbReference type="GO" id="GO:0022627">
    <property type="term" value="C:cytosolic small ribosomal subunit"/>
    <property type="evidence" value="ECO:0007669"/>
    <property type="project" value="TreeGrafter"/>
</dbReference>
<dbReference type="KEGG" id="dwd:DSCW_66110"/>
<dbReference type="PROSITE" id="PS00360">
    <property type="entry name" value="RIBOSOMAL_S9"/>
    <property type="match status" value="1"/>
</dbReference>
<dbReference type="InterPro" id="IPR020574">
    <property type="entry name" value="Ribosomal_uS9_CS"/>
</dbReference>
<dbReference type="FunFam" id="3.30.230.10:FF:000001">
    <property type="entry name" value="30S ribosomal protein S9"/>
    <property type="match status" value="1"/>
</dbReference>
<evidence type="ECO:0000256" key="2">
    <source>
        <dbReference type="ARBA" id="ARBA00022980"/>
    </source>
</evidence>
<dbReference type="PANTHER" id="PTHR21569:SF1">
    <property type="entry name" value="SMALL RIBOSOMAL SUBUNIT PROTEIN US9M"/>
    <property type="match status" value="1"/>
</dbReference>
<dbReference type="GO" id="GO:0006412">
    <property type="term" value="P:translation"/>
    <property type="evidence" value="ECO:0007669"/>
    <property type="project" value="UniProtKB-UniRule"/>
</dbReference>
<dbReference type="Gene3D" id="3.30.230.10">
    <property type="match status" value="1"/>
</dbReference>
<dbReference type="InterPro" id="IPR020568">
    <property type="entry name" value="Ribosomal_Su5_D2-typ_SF"/>
</dbReference>
<dbReference type="HAMAP" id="MF_00532_B">
    <property type="entry name" value="Ribosomal_uS9_B"/>
    <property type="match status" value="1"/>
</dbReference>
<evidence type="ECO:0000313" key="8">
    <source>
        <dbReference type="EMBL" id="BBO79194.1"/>
    </source>
</evidence>
<evidence type="ECO:0000256" key="6">
    <source>
        <dbReference type="RuleBase" id="RU003815"/>
    </source>
</evidence>
<evidence type="ECO:0000256" key="5">
    <source>
        <dbReference type="HAMAP-Rule" id="MF_00532"/>
    </source>
</evidence>
<evidence type="ECO:0000256" key="3">
    <source>
        <dbReference type="ARBA" id="ARBA00023274"/>
    </source>
</evidence>
<dbReference type="InterPro" id="IPR023035">
    <property type="entry name" value="Ribosomal_uS9_bac/plastid"/>
</dbReference>
<reference evidence="8 9" key="1">
    <citation type="submission" date="2019-11" db="EMBL/GenBank/DDBJ databases">
        <title>Comparative genomics of hydrocarbon-degrading Desulfosarcina strains.</title>
        <authorList>
            <person name="Watanabe M."/>
            <person name="Kojima H."/>
            <person name="Fukui M."/>
        </authorList>
    </citation>
    <scope>NUCLEOTIDE SEQUENCE [LARGE SCALE GENOMIC DNA]</scope>
    <source>
        <strain evidence="8 9">PP31</strain>
    </source>
</reference>
<proteinExistence type="inferred from homology"/>
<organism evidence="8 9">
    <name type="scientific">Desulfosarcina widdelii</name>
    <dbReference type="NCBI Taxonomy" id="947919"/>
    <lineage>
        <taxon>Bacteria</taxon>
        <taxon>Pseudomonadati</taxon>
        <taxon>Thermodesulfobacteriota</taxon>
        <taxon>Desulfobacteria</taxon>
        <taxon>Desulfobacterales</taxon>
        <taxon>Desulfosarcinaceae</taxon>
        <taxon>Desulfosarcina</taxon>
    </lineage>
</organism>
<dbReference type="NCBIfam" id="NF001099">
    <property type="entry name" value="PRK00132.1"/>
    <property type="match status" value="1"/>
</dbReference>
<feature type="region of interest" description="Disordered" evidence="7">
    <location>
        <begin position="104"/>
        <end position="131"/>
    </location>
</feature>
<dbReference type="AlphaFoldDB" id="A0A5K7ZLM0"/>
<dbReference type="GO" id="GO:0003735">
    <property type="term" value="F:structural constituent of ribosome"/>
    <property type="evidence" value="ECO:0007669"/>
    <property type="project" value="InterPro"/>
</dbReference>
<dbReference type="GO" id="GO:0003723">
    <property type="term" value="F:RNA binding"/>
    <property type="evidence" value="ECO:0007669"/>
    <property type="project" value="TreeGrafter"/>
</dbReference>
<dbReference type="InterPro" id="IPR014721">
    <property type="entry name" value="Ribsml_uS5_D2-typ_fold_subgr"/>
</dbReference>
<accession>A0A5K7ZLM0</accession>
<dbReference type="PANTHER" id="PTHR21569">
    <property type="entry name" value="RIBOSOMAL PROTEIN S9"/>
    <property type="match status" value="1"/>
</dbReference>
<sequence length="131" mass="14688">MATEKTYYATGKRKNAIARTWIQPGTGVITVNDRPADEYFAVSTARTILRQPLTLTNNLDAFDIKIKVHGGGISGQAGAVRHGITKALIQFDPDLRPTLKRAGFVKRDPREKERKKYGQKGARARFQFSKR</sequence>
<comment type="similarity">
    <text evidence="1 5 6">Belongs to the universal ribosomal protein uS9 family.</text>
</comment>
<dbReference type="RefSeq" id="WP_155307752.1">
    <property type="nucleotide sequence ID" value="NZ_AP021875.1"/>
</dbReference>
<evidence type="ECO:0000256" key="7">
    <source>
        <dbReference type="SAM" id="MobiDB-lite"/>
    </source>
</evidence>
<keyword evidence="2 5" id="KW-0689">Ribosomal protein</keyword>
<dbReference type="SUPFAM" id="SSF54211">
    <property type="entry name" value="Ribosomal protein S5 domain 2-like"/>
    <property type="match status" value="1"/>
</dbReference>
<dbReference type="Proteomes" id="UP000427769">
    <property type="component" value="Chromosome"/>
</dbReference>
<dbReference type="InterPro" id="IPR000754">
    <property type="entry name" value="Ribosomal_uS9"/>
</dbReference>
<gene>
    <name evidence="5 8" type="primary">rpsI</name>
    <name evidence="8" type="ORF">DSCW_66110</name>
</gene>